<reference evidence="2" key="1">
    <citation type="submission" date="2016-05" db="EMBL/GenBank/DDBJ databases">
        <authorList>
            <person name="Li Y."/>
        </authorList>
    </citation>
    <scope>NUCLEOTIDE SEQUENCE [LARGE SCALE GENOMIC DNA]</scope>
    <source>
        <strain evidence="2">YIC4027</strain>
    </source>
</reference>
<comment type="caution">
    <text evidence="1">The sequence shown here is derived from an EMBL/GenBank/DDBJ whole genome shotgun (WGS) entry which is preliminary data.</text>
</comment>
<keyword evidence="2" id="KW-1185">Reference proteome</keyword>
<evidence type="ECO:0000313" key="1">
    <source>
        <dbReference type="EMBL" id="ODR90896.1"/>
    </source>
</evidence>
<dbReference type="RefSeq" id="WP_069458772.1">
    <property type="nucleotide sequence ID" value="NZ_LYBW01000057.1"/>
</dbReference>
<dbReference type="AlphaFoldDB" id="A0A1E3VDE5"/>
<name>A0A1E3VDE5_9HYPH</name>
<evidence type="ECO:0000313" key="2">
    <source>
        <dbReference type="Proteomes" id="UP000094342"/>
    </source>
</evidence>
<organism evidence="1 2">
    <name type="scientific">Sinorhizobium alkalisoli</name>
    <dbReference type="NCBI Taxonomy" id="1752398"/>
    <lineage>
        <taxon>Bacteria</taxon>
        <taxon>Pseudomonadati</taxon>
        <taxon>Pseudomonadota</taxon>
        <taxon>Alphaproteobacteria</taxon>
        <taxon>Hyphomicrobiales</taxon>
        <taxon>Rhizobiaceae</taxon>
        <taxon>Sinorhizobium/Ensifer group</taxon>
        <taxon>Sinorhizobium</taxon>
    </lineage>
</organism>
<dbReference type="Proteomes" id="UP000094342">
    <property type="component" value="Unassembled WGS sequence"/>
</dbReference>
<protein>
    <submittedName>
        <fullName evidence="1">Uncharacterized protein</fullName>
    </submittedName>
</protein>
<dbReference type="EMBL" id="LYBW01000057">
    <property type="protein sequence ID" value="ODR90896.1"/>
    <property type="molecule type" value="Genomic_DNA"/>
</dbReference>
<proteinExistence type="predicted"/>
<sequence>MARMAKKRDDDDLRRLKAEFPDVHDALLAGRLPSLRKALVLAGLKPERSRLDKLKKSWTKATDGERDAFLAWLGATGALPESTAAAGSRSEGARADHAPIASGRYLLPAAIREIRAIMARRKITPEDVMNEIGFASDGRALARALNWNASLRLAVIAGLERWLRENAGA</sequence>
<accession>A0A1E3VDE5</accession>
<gene>
    <name evidence="1" type="ORF">A8M32_12775</name>
</gene>